<sequence length="664" mass="75413">MTSNNVHTLVHIGAGSQLPDYQHLQPQRLILIEPLPAQAEELCRLAADMANTEVWELAVSCEGNNQGSRFTEYNLVDYSSLHPAEGLATLYPGIKAIREHQVATLTPASLMEQVQLPDNEQHWLVVEANGEETAIIQALLQQQQLQQFSRVQISLPTHQLYQGAYNPEQLASELRSQSFELVQNNTDDPDISVLVWQLNPLKIKIDNLNQCITELEQKLAESQTTCSAQQSRLAEQDNLAKKQQEKLAQAQQQNKNLEEQVNSLTSTHTECTTKIAQQEQQLAESQASNTKLKKQLADALAQQELQAKQRQQYQQELAAVQEQLNTSQEDLAKYKNYFANRKQQHEAAEKRIEELNQSLAENTAQLATVREQLQNQQHSASKFNQLEQKMEQLFANQAEQMLQNTNALGQHVTKMQTNSNRQWQATLAVQHSLHHGELPLQYGDASISPELAQQLVSLVQRNNYDLIIEFGSGTSTLLLAQALLSRTRLWQQNTRAIAHKNKGSNQELPSEQDLPKRIISFEHNKQYYRQTQQDIQQQGLSEVVDLVLSPLVDYPDPAQPSLFYDCRTRLEQLATIFSGQEKHILVLVDGPSASHEQVSRYPALPLLLNHLAAHRLDVILDDYHRPDEQNSAEQWRQQLTQRSLDFSEREWAGDKSALFISINA</sequence>
<dbReference type="RefSeq" id="WP_202084987.1">
    <property type="nucleotide sequence ID" value="NZ_JAERTZ010000023.1"/>
</dbReference>
<accession>A0ABS1QSA3</accession>
<dbReference type="InterPro" id="IPR029063">
    <property type="entry name" value="SAM-dependent_MTases_sf"/>
</dbReference>
<dbReference type="Proteomes" id="UP000638570">
    <property type="component" value="Unassembled WGS sequence"/>
</dbReference>
<gene>
    <name evidence="2" type="ORF">JKV55_10475</name>
</gene>
<organism evidence="2 3">
    <name type="scientific">Zobellella iuensis</name>
    <dbReference type="NCBI Taxonomy" id="2803811"/>
    <lineage>
        <taxon>Bacteria</taxon>
        <taxon>Pseudomonadati</taxon>
        <taxon>Pseudomonadota</taxon>
        <taxon>Gammaproteobacteria</taxon>
        <taxon>Aeromonadales</taxon>
        <taxon>Aeromonadaceae</taxon>
        <taxon>Zobellella</taxon>
    </lineage>
</organism>
<evidence type="ECO:0008006" key="4">
    <source>
        <dbReference type="Google" id="ProtNLM"/>
    </source>
</evidence>
<keyword evidence="1" id="KW-0175">Coiled coil</keyword>
<comment type="caution">
    <text evidence="2">The sequence shown here is derived from an EMBL/GenBank/DDBJ whole genome shotgun (WGS) entry which is preliminary data.</text>
</comment>
<evidence type="ECO:0000313" key="2">
    <source>
        <dbReference type="EMBL" id="MBL1377754.1"/>
    </source>
</evidence>
<name>A0ABS1QSA3_9GAMM</name>
<evidence type="ECO:0000313" key="3">
    <source>
        <dbReference type="Proteomes" id="UP000638570"/>
    </source>
</evidence>
<keyword evidence="3" id="KW-1185">Reference proteome</keyword>
<reference evidence="3" key="1">
    <citation type="submission" date="2021-01" db="EMBL/GenBank/DDBJ databases">
        <title>Genome public.</title>
        <authorList>
            <person name="Liu C."/>
            <person name="Sun Q."/>
        </authorList>
    </citation>
    <scope>NUCLEOTIDE SEQUENCE [LARGE SCALE GENOMIC DNA]</scope>
    <source>
        <strain evidence="3">CGMCC 1.18722</strain>
    </source>
</reference>
<feature type="coiled-coil region" evidence="1">
    <location>
        <begin position="205"/>
        <end position="403"/>
    </location>
</feature>
<evidence type="ECO:0000256" key="1">
    <source>
        <dbReference type="SAM" id="Coils"/>
    </source>
</evidence>
<dbReference type="EMBL" id="JAERTZ010000023">
    <property type="protein sequence ID" value="MBL1377754.1"/>
    <property type="molecule type" value="Genomic_DNA"/>
</dbReference>
<protein>
    <recommendedName>
        <fullName evidence="4">Chromosome partition protein Smc</fullName>
    </recommendedName>
</protein>
<dbReference type="Gene3D" id="3.40.50.150">
    <property type="entry name" value="Vaccinia Virus protein VP39"/>
    <property type="match status" value="1"/>
</dbReference>
<dbReference type="Gene3D" id="1.10.287.1490">
    <property type="match status" value="1"/>
</dbReference>
<proteinExistence type="predicted"/>